<organism evidence="1 2">
    <name type="scientific">Rhizophagus irregularis</name>
    <dbReference type="NCBI Taxonomy" id="588596"/>
    <lineage>
        <taxon>Eukaryota</taxon>
        <taxon>Fungi</taxon>
        <taxon>Fungi incertae sedis</taxon>
        <taxon>Mucoromycota</taxon>
        <taxon>Glomeromycotina</taxon>
        <taxon>Glomeromycetes</taxon>
        <taxon>Glomerales</taxon>
        <taxon>Glomeraceae</taxon>
        <taxon>Rhizophagus</taxon>
    </lineage>
</organism>
<dbReference type="Proteomes" id="UP000234323">
    <property type="component" value="Unassembled WGS sequence"/>
</dbReference>
<gene>
    <name evidence="1" type="ORF">RhiirA4_448456</name>
</gene>
<dbReference type="VEuPathDB" id="FungiDB:RhiirFUN_022844"/>
<dbReference type="AlphaFoldDB" id="A0A2I1H9V3"/>
<reference evidence="1 2" key="1">
    <citation type="submission" date="2015-10" db="EMBL/GenBank/DDBJ databases">
        <title>Genome analyses suggest a sexual origin of heterokaryosis in a supposedly ancient asexual fungus.</title>
        <authorList>
            <person name="Ropars J."/>
            <person name="Sedzielewska K."/>
            <person name="Noel J."/>
            <person name="Charron P."/>
            <person name="Farinelli L."/>
            <person name="Marton T."/>
            <person name="Kruger M."/>
            <person name="Pelin A."/>
            <person name="Brachmann A."/>
            <person name="Corradi N."/>
        </authorList>
    </citation>
    <scope>NUCLEOTIDE SEQUENCE [LARGE SCALE GENOMIC DNA]</scope>
    <source>
        <strain evidence="1 2">A4</strain>
    </source>
</reference>
<protein>
    <submittedName>
        <fullName evidence="1">Uncharacterized protein</fullName>
    </submittedName>
</protein>
<proteinExistence type="predicted"/>
<dbReference type="EMBL" id="LLXI01001916">
    <property type="protein sequence ID" value="PKY55652.1"/>
    <property type="molecule type" value="Genomic_DNA"/>
</dbReference>
<keyword evidence="2" id="KW-1185">Reference proteome</keyword>
<evidence type="ECO:0000313" key="2">
    <source>
        <dbReference type="Proteomes" id="UP000234323"/>
    </source>
</evidence>
<comment type="caution">
    <text evidence="1">The sequence shown here is derived from an EMBL/GenBank/DDBJ whole genome shotgun (WGS) entry which is preliminary data.</text>
</comment>
<sequence>MANANVGNVPNNNFKILFEENAPSIPQIMPAKASANLSIPPIPRTSKASKVPPKQLRSDQLIPLWKKLSKGERKCQEVLTCLDIKLNKVSIKWIATTSLVREPALYQYQHGKMVIDSKRNKKYYVLYDEIKEPGIPLDEALELYSELSSDIYQK</sequence>
<accession>A0A2I1H9V3</accession>
<evidence type="ECO:0000313" key="1">
    <source>
        <dbReference type="EMBL" id="PKY55652.1"/>
    </source>
</evidence>
<dbReference type="VEuPathDB" id="FungiDB:FUN_017538"/>
<name>A0A2I1H9V3_9GLOM</name>